<dbReference type="AlphaFoldDB" id="A0A4V6NMU2"/>
<dbReference type="OrthoDB" id="123525at2"/>
<evidence type="ECO:0000313" key="3">
    <source>
        <dbReference type="Proteomes" id="UP000294881"/>
    </source>
</evidence>
<organism evidence="2 3">
    <name type="scientific">Camelimonas lactis</name>
    <dbReference type="NCBI Taxonomy" id="659006"/>
    <lineage>
        <taxon>Bacteria</taxon>
        <taxon>Pseudomonadati</taxon>
        <taxon>Pseudomonadota</taxon>
        <taxon>Alphaproteobacteria</taxon>
        <taxon>Hyphomicrobiales</taxon>
        <taxon>Chelatococcaceae</taxon>
        <taxon>Camelimonas</taxon>
    </lineage>
</organism>
<keyword evidence="3" id="KW-1185">Reference proteome</keyword>
<proteinExistence type="predicted"/>
<dbReference type="RefSeq" id="WP_132006426.1">
    <property type="nucleotide sequence ID" value="NZ_JBHUNN010000002.1"/>
</dbReference>
<feature type="region of interest" description="Disordered" evidence="1">
    <location>
        <begin position="1"/>
        <end position="54"/>
    </location>
</feature>
<reference evidence="2 3" key="1">
    <citation type="submission" date="2019-03" db="EMBL/GenBank/DDBJ databases">
        <title>Genomic Encyclopedia of Type Strains, Phase IV (KMG-IV): sequencing the most valuable type-strain genomes for metagenomic binning, comparative biology and taxonomic classification.</title>
        <authorList>
            <person name="Goeker M."/>
        </authorList>
    </citation>
    <scope>NUCLEOTIDE SEQUENCE [LARGE SCALE GENOMIC DNA]</scope>
    <source>
        <strain evidence="2 3">DSM 22958</strain>
    </source>
</reference>
<feature type="compositionally biased region" description="Polar residues" evidence="1">
    <location>
        <begin position="1"/>
        <end position="18"/>
    </location>
</feature>
<accession>A0A4V6NMU2</accession>
<evidence type="ECO:0000313" key="2">
    <source>
        <dbReference type="EMBL" id="TCO13450.1"/>
    </source>
</evidence>
<dbReference type="Proteomes" id="UP000294881">
    <property type="component" value="Unassembled WGS sequence"/>
</dbReference>
<evidence type="ECO:0000256" key="1">
    <source>
        <dbReference type="SAM" id="MobiDB-lite"/>
    </source>
</evidence>
<name>A0A4V6NMU2_9HYPH</name>
<gene>
    <name evidence="2" type="ORF">EV666_106163</name>
</gene>
<feature type="compositionally biased region" description="Low complexity" evidence="1">
    <location>
        <begin position="27"/>
        <end position="37"/>
    </location>
</feature>
<sequence>MDTVTTDNFQPVSDVSSETDANEAHADAFAATEPATDIKGPTQAPAGDEPAPENRVPITVTVIDSEKPMVLSKSYSLNANGELERKNGGQLVRGEARKTEMSDANAFADLLRSLGPHQALMYGVFEHEEAIVLSQKRRDTTRQQKLHPPVVCRVKDETAWSVGPGILMLDYDPPDGETPHTAGTLRAEAYEAVPELKGAPHVCRPSASSCIYRESDSAELRGQRGRRIYVLVKDARDIERAAKVLAGRLWLAGQGYYAVSKSGSLLERTLFDQSVFQPSRLDFAGGAKCGPGLVQRLPEPEVFNNDAAFLDTRKALPNLTGEENRKVDVLKMAAKAEVADEAKAARERWIEARISQFEAELDESDPVKRAEKIAGHEKSCRAALDDSRLFGDFVIILDDGAAVTVGEILDNCDKYHGRKCRDPLEPDYDNSRAVGKIFLHGVCPYLHSFAHGGRTFRLVRARRTITLADGERADVFYKAAEVLRLDGELFMRGGLLVRVAGNQIIPVTADWLTLHLDRNVRFETMKKPKDGDPVPVPRDAPMNLAKTLIAASDEIGLQELDGVIDHPTMEVKTGRFIAEPGYDATSKLFLNLPPDIGGINENADPDEARRAVEFIWKPFELFPFSDGGGDTNGRVSRGVFLAALLTAVVRLSLRTAPGFLIDAAAAGSGKTLLALCVVALQAADEPSVLGVVEGISEEEIAKVLFAKALTGAPTLLLDNVTGSFKSAALCGFLTSRVYEGRVLGASAMATVPTNAMVMLTGNHPVIGGDLNRRILRCGLDAQMETPHKRAFKLDPLAFCRENRLDMVRACLTILMAWHNAGRPKYTSDRAASFEDWSDTIRQCVIWIGRKGWLDVDDPCLSFDAGFEADPDTNKLGALLEAWQATFGRSRQQVKALHGHVDGWSNADLHDALDEIGVIEYGKLNVRRLGRWIEQRAGRIVDGRRFVKDGSRARAVYWRVETVVRHHTEGGS</sequence>
<comment type="caution">
    <text evidence="2">The sequence shown here is derived from an EMBL/GenBank/DDBJ whole genome shotgun (WGS) entry which is preliminary data.</text>
</comment>
<dbReference type="EMBL" id="SLWL01000006">
    <property type="protein sequence ID" value="TCO13450.1"/>
    <property type="molecule type" value="Genomic_DNA"/>
</dbReference>
<protein>
    <submittedName>
        <fullName evidence="2">Uncharacterized protein</fullName>
    </submittedName>
</protein>